<dbReference type="InterPro" id="IPR051051">
    <property type="entry name" value="E3_ubiq-ligase_TRIM/RNF"/>
</dbReference>
<gene>
    <name evidence="6" type="ORF">PLEPLA_LOCUS565</name>
</gene>
<organism evidence="6 7">
    <name type="scientific">Pleuronectes platessa</name>
    <name type="common">European plaice</name>
    <dbReference type="NCBI Taxonomy" id="8262"/>
    <lineage>
        <taxon>Eukaryota</taxon>
        <taxon>Metazoa</taxon>
        <taxon>Chordata</taxon>
        <taxon>Craniata</taxon>
        <taxon>Vertebrata</taxon>
        <taxon>Euteleostomi</taxon>
        <taxon>Actinopterygii</taxon>
        <taxon>Neopterygii</taxon>
        <taxon>Teleostei</taxon>
        <taxon>Neoteleostei</taxon>
        <taxon>Acanthomorphata</taxon>
        <taxon>Carangaria</taxon>
        <taxon>Pleuronectiformes</taxon>
        <taxon>Pleuronectoidei</taxon>
        <taxon>Pleuronectidae</taxon>
        <taxon>Pleuronectes</taxon>
    </lineage>
</organism>
<dbReference type="InterPro" id="IPR003877">
    <property type="entry name" value="SPRY_dom"/>
</dbReference>
<dbReference type="InterPro" id="IPR001870">
    <property type="entry name" value="B30.2/SPRY"/>
</dbReference>
<dbReference type="GO" id="GO:0008270">
    <property type="term" value="F:zinc ion binding"/>
    <property type="evidence" value="ECO:0007669"/>
    <property type="project" value="UniProtKB-KW"/>
</dbReference>
<dbReference type="InterPro" id="IPR003879">
    <property type="entry name" value="Butyrophylin_SPRY"/>
</dbReference>
<keyword evidence="1" id="KW-0479">Metal-binding</keyword>
<dbReference type="InterPro" id="IPR043136">
    <property type="entry name" value="B30.2/SPRY_sf"/>
</dbReference>
<dbReference type="PANTHER" id="PTHR25465:SF80">
    <property type="entry name" value="TRIPARTITE MOTIF-CONTAINING PROTEIN 16-LIKE"/>
    <property type="match status" value="1"/>
</dbReference>
<dbReference type="SUPFAM" id="SSF49899">
    <property type="entry name" value="Concanavalin A-like lectins/glucanases"/>
    <property type="match status" value="1"/>
</dbReference>
<dbReference type="PROSITE" id="PS50188">
    <property type="entry name" value="B302_SPRY"/>
    <property type="match status" value="1"/>
</dbReference>
<reference evidence="6" key="1">
    <citation type="submission" date="2020-03" db="EMBL/GenBank/DDBJ databases">
        <authorList>
            <person name="Weist P."/>
        </authorList>
    </citation>
    <scope>NUCLEOTIDE SEQUENCE</scope>
</reference>
<dbReference type="Pfam" id="PF13765">
    <property type="entry name" value="PRY"/>
    <property type="match status" value="1"/>
</dbReference>
<evidence type="ECO:0000256" key="2">
    <source>
        <dbReference type="ARBA" id="ARBA00022771"/>
    </source>
</evidence>
<proteinExistence type="predicted"/>
<keyword evidence="7" id="KW-1185">Reference proteome</keyword>
<evidence type="ECO:0000313" key="7">
    <source>
        <dbReference type="Proteomes" id="UP001153269"/>
    </source>
</evidence>
<keyword evidence="3" id="KW-0862">Zinc</keyword>
<dbReference type="Gene3D" id="2.60.120.920">
    <property type="match status" value="1"/>
</dbReference>
<evidence type="ECO:0000256" key="4">
    <source>
        <dbReference type="SAM" id="MobiDB-lite"/>
    </source>
</evidence>
<evidence type="ECO:0000256" key="3">
    <source>
        <dbReference type="ARBA" id="ARBA00022833"/>
    </source>
</evidence>
<feature type="region of interest" description="Disordered" evidence="4">
    <location>
        <begin position="224"/>
        <end position="247"/>
    </location>
</feature>
<name>A0A9N7THY6_PLEPL</name>
<dbReference type="Proteomes" id="UP001153269">
    <property type="component" value="Unassembled WGS sequence"/>
</dbReference>
<comment type="caution">
    <text evidence="6">The sequence shown here is derived from an EMBL/GenBank/DDBJ whole genome shotgun (WGS) entry which is preliminary data.</text>
</comment>
<feature type="domain" description="B30.2/SPRY" evidence="5">
    <location>
        <begin position="40"/>
        <end position="248"/>
    </location>
</feature>
<dbReference type="Pfam" id="PF00622">
    <property type="entry name" value="SPRY"/>
    <property type="match status" value="1"/>
</dbReference>
<dbReference type="EMBL" id="CADEAL010000025">
    <property type="protein sequence ID" value="CAB1412871.1"/>
    <property type="molecule type" value="Genomic_DNA"/>
</dbReference>
<dbReference type="InterPro" id="IPR013320">
    <property type="entry name" value="ConA-like_dom_sf"/>
</dbReference>
<dbReference type="PANTHER" id="PTHR25465">
    <property type="entry name" value="B-BOX DOMAIN CONTAINING"/>
    <property type="match status" value="1"/>
</dbReference>
<dbReference type="InterPro" id="IPR006574">
    <property type="entry name" value="PRY"/>
</dbReference>
<feature type="compositionally biased region" description="Polar residues" evidence="4">
    <location>
        <begin position="18"/>
        <end position="27"/>
    </location>
</feature>
<dbReference type="AlphaFoldDB" id="A0A9N7THY6"/>
<evidence type="ECO:0000313" key="6">
    <source>
        <dbReference type="EMBL" id="CAB1412871.1"/>
    </source>
</evidence>
<dbReference type="GO" id="GO:0005737">
    <property type="term" value="C:cytoplasm"/>
    <property type="evidence" value="ECO:0007669"/>
    <property type="project" value="UniProtKB-ARBA"/>
</dbReference>
<keyword evidence="2" id="KW-0863">Zinc-finger</keyword>
<evidence type="ECO:0000256" key="1">
    <source>
        <dbReference type="ARBA" id="ARBA00022723"/>
    </source>
</evidence>
<accession>A0A9N7THY6</accession>
<sequence>MMDWNIQETATEKEATKMPTSAPSTRITPAAGRPDNIPVYEPNIPEPTCRADLLKYWVKCSLDDKTANKMLWVTEGGSKVSRMTDDVTCPVLDRPERYEHAPQVLCKEGILGLRAYWEVKYSGWVVVGVAYEGAGRRGSDGPCGLGENENSWGLGWAGSHYQMWFNGNNLDICDIPQCTTIGVYLDHPAGVIKFYAVEEVEEGEEGEGRRKIRLLQEIRGSFKGRMVPGHTKPQSEGRLRRPRLPHPDPPLSPWISCETVPGVTKKCGSGCCLQNSSKVHHRRIHKTPLLRFDRWTAPNRITPSLPGPLASVISALKTCQHMPTEETNQASTP</sequence>
<dbReference type="PRINTS" id="PR01407">
    <property type="entry name" value="BUTYPHLNCDUF"/>
</dbReference>
<protein>
    <recommendedName>
        <fullName evidence="5">B30.2/SPRY domain-containing protein</fullName>
    </recommendedName>
</protein>
<feature type="region of interest" description="Disordered" evidence="4">
    <location>
        <begin position="1"/>
        <end position="38"/>
    </location>
</feature>
<evidence type="ECO:0000259" key="5">
    <source>
        <dbReference type="PROSITE" id="PS50188"/>
    </source>
</evidence>